<dbReference type="InterPro" id="IPR020843">
    <property type="entry name" value="ER"/>
</dbReference>
<dbReference type="Proteomes" id="UP000032668">
    <property type="component" value="Unassembled WGS sequence"/>
</dbReference>
<keyword evidence="4 7" id="KW-0862">Zinc</keyword>
<organism evidence="9 10">
    <name type="scientific">Acidocella aminolytica 101 = DSM 11237</name>
    <dbReference type="NCBI Taxonomy" id="1120923"/>
    <lineage>
        <taxon>Bacteria</taxon>
        <taxon>Pseudomonadati</taxon>
        <taxon>Pseudomonadota</taxon>
        <taxon>Alphaproteobacteria</taxon>
        <taxon>Acetobacterales</taxon>
        <taxon>Acidocellaceae</taxon>
        <taxon>Acidocella</taxon>
    </lineage>
</organism>
<comment type="caution">
    <text evidence="9">The sequence shown here is derived from an EMBL/GenBank/DDBJ whole genome shotgun (WGS) entry which is preliminary data.</text>
</comment>
<dbReference type="Pfam" id="PF00107">
    <property type="entry name" value="ADH_zinc_N"/>
    <property type="match status" value="1"/>
</dbReference>
<sequence length="358" mass="38215">MRTLRFHAARDLRVEDIAAPPSNPPPGQVLVRNRFVGICGTDLHEYAYGPIFIPTAPHPYTGAHGPQILGHEFGGVVEAIGEGVTNVKPGDRVSIQPLIMPRAGDYFAERGLFHLSPQLALAGLSWAWGGMAEAATVYDYNVQKIPDSLSDEEAALVEPTAVAVYSCDRGGVRAGNSVLVTGAGPIGMLTLLAARAAGAGPLFLSDINDSRLAFAKSVLPDLTTLNPTRDNVGEAIRAATEGNVGCDVALECVGNEHALKACLDAVRKQGVVVQTGLHPRENPLDWFQVTFKDVDLRGAWAYPTHYWPRVIRLIASGALPASKVVTARIKLQDAVKQGFDALLDPSGKHLKILIDLNS</sequence>
<proteinExistence type="inferred from homology"/>
<dbReference type="InterPro" id="IPR002328">
    <property type="entry name" value="ADH_Zn_CS"/>
</dbReference>
<keyword evidence="6" id="KW-0520">NAD</keyword>
<evidence type="ECO:0000313" key="10">
    <source>
        <dbReference type="Proteomes" id="UP000032668"/>
    </source>
</evidence>
<dbReference type="PANTHER" id="PTHR43161:SF23">
    <property type="entry name" value="(R,R)-BUTANEDIOL DEHYDROGENASE-RELATED"/>
    <property type="match status" value="1"/>
</dbReference>
<gene>
    <name evidence="9" type="ORF">Aam_127_002</name>
</gene>
<dbReference type="Gene3D" id="3.40.50.720">
    <property type="entry name" value="NAD(P)-binding Rossmann-like Domain"/>
    <property type="match status" value="1"/>
</dbReference>
<evidence type="ECO:0000256" key="5">
    <source>
        <dbReference type="ARBA" id="ARBA00023002"/>
    </source>
</evidence>
<reference evidence="9 10" key="1">
    <citation type="submission" date="2012-11" db="EMBL/GenBank/DDBJ databases">
        <title>Whole genome sequence of Acidocella aminolytica 101 = DSM 11237.</title>
        <authorList>
            <person name="Azuma Y."/>
            <person name="Higashiura N."/>
            <person name="Hirakawa H."/>
            <person name="Matsushita K."/>
        </authorList>
    </citation>
    <scope>NUCLEOTIDE SEQUENCE [LARGE SCALE GENOMIC DNA]</scope>
    <source>
        <strain evidence="10">101 / DSM 11237</strain>
    </source>
</reference>
<dbReference type="InterPro" id="IPR013149">
    <property type="entry name" value="ADH-like_C"/>
</dbReference>
<protein>
    <submittedName>
        <fullName evidence="9">Alcohol dehydrogenase</fullName>
    </submittedName>
</protein>
<dbReference type="Pfam" id="PF08240">
    <property type="entry name" value="ADH_N"/>
    <property type="match status" value="1"/>
</dbReference>
<evidence type="ECO:0000256" key="6">
    <source>
        <dbReference type="ARBA" id="ARBA00023027"/>
    </source>
</evidence>
<dbReference type="GO" id="GO:0008270">
    <property type="term" value="F:zinc ion binding"/>
    <property type="evidence" value="ECO:0007669"/>
    <property type="project" value="InterPro"/>
</dbReference>
<keyword evidence="3 7" id="KW-0479">Metal-binding</keyword>
<dbReference type="Gene3D" id="3.90.180.10">
    <property type="entry name" value="Medium-chain alcohol dehydrogenases, catalytic domain"/>
    <property type="match status" value="1"/>
</dbReference>
<dbReference type="RefSeq" id="WP_048880308.1">
    <property type="nucleotide sequence ID" value="NZ_BANC01000125.1"/>
</dbReference>
<name>A0A0D6PL32_9PROT</name>
<dbReference type="AlphaFoldDB" id="A0A0D6PL32"/>
<dbReference type="SUPFAM" id="SSF50129">
    <property type="entry name" value="GroES-like"/>
    <property type="match status" value="1"/>
</dbReference>
<dbReference type="GO" id="GO:0016616">
    <property type="term" value="F:oxidoreductase activity, acting on the CH-OH group of donors, NAD or NADP as acceptor"/>
    <property type="evidence" value="ECO:0007669"/>
    <property type="project" value="UniProtKB-ARBA"/>
</dbReference>
<dbReference type="CDD" id="cd08233">
    <property type="entry name" value="butanediol_DH_like"/>
    <property type="match status" value="1"/>
</dbReference>
<evidence type="ECO:0000256" key="7">
    <source>
        <dbReference type="RuleBase" id="RU361277"/>
    </source>
</evidence>
<dbReference type="SMART" id="SM00829">
    <property type="entry name" value="PKS_ER"/>
    <property type="match status" value="1"/>
</dbReference>
<dbReference type="STRING" id="1120923.SAMN02746095_01171"/>
<comment type="similarity">
    <text evidence="2 7">Belongs to the zinc-containing alcohol dehydrogenase family.</text>
</comment>
<dbReference type="OrthoDB" id="9809185at2"/>
<dbReference type="InterPro" id="IPR036291">
    <property type="entry name" value="NAD(P)-bd_dom_sf"/>
</dbReference>
<keyword evidence="5" id="KW-0560">Oxidoreductase</keyword>
<dbReference type="PROSITE" id="PS00059">
    <property type="entry name" value="ADH_ZINC"/>
    <property type="match status" value="1"/>
</dbReference>
<keyword evidence="10" id="KW-1185">Reference proteome</keyword>
<dbReference type="PANTHER" id="PTHR43161">
    <property type="entry name" value="SORBITOL DEHYDROGENASE"/>
    <property type="match status" value="1"/>
</dbReference>
<dbReference type="SUPFAM" id="SSF51735">
    <property type="entry name" value="NAD(P)-binding Rossmann-fold domains"/>
    <property type="match status" value="1"/>
</dbReference>
<feature type="domain" description="Enoyl reductase (ER)" evidence="8">
    <location>
        <begin position="7"/>
        <end position="354"/>
    </location>
</feature>
<accession>A0A0D6PL32</accession>
<dbReference type="InterPro" id="IPR011032">
    <property type="entry name" value="GroES-like_sf"/>
</dbReference>
<comment type="cofactor">
    <cofactor evidence="1 7">
        <name>Zn(2+)</name>
        <dbReference type="ChEBI" id="CHEBI:29105"/>
    </cofactor>
</comment>
<evidence type="ECO:0000256" key="2">
    <source>
        <dbReference type="ARBA" id="ARBA00008072"/>
    </source>
</evidence>
<dbReference type="FunFam" id="3.40.50.720:FF:000068">
    <property type="entry name" value="Sorbitol dehydrogenase"/>
    <property type="match status" value="1"/>
</dbReference>
<dbReference type="InterPro" id="IPR013154">
    <property type="entry name" value="ADH-like_N"/>
</dbReference>
<evidence type="ECO:0000256" key="1">
    <source>
        <dbReference type="ARBA" id="ARBA00001947"/>
    </source>
</evidence>
<dbReference type="EMBL" id="BANC01000125">
    <property type="protein sequence ID" value="GAN81923.1"/>
    <property type="molecule type" value="Genomic_DNA"/>
</dbReference>
<evidence type="ECO:0000256" key="4">
    <source>
        <dbReference type="ARBA" id="ARBA00022833"/>
    </source>
</evidence>
<evidence type="ECO:0000259" key="8">
    <source>
        <dbReference type="SMART" id="SM00829"/>
    </source>
</evidence>
<evidence type="ECO:0000256" key="3">
    <source>
        <dbReference type="ARBA" id="ARBA00022723"/>
    </source>
</evidence>
<evidence type="ECO:0000313" key="9">
    <source>
        <dbReference type="EMBL" id="GAN81923.1"/>
    </source>
</evidence>